<organism evidence="1 2">
    <name type="scientific">Jiangella mangrovi</name>
    <dbReference type="NCBI Taxonomy" id="1524084"/>
    <lineage>
        <taxon>Bacteria</taxon>
        <taxon>Bacillati</taxon>
        <taxon>Actinomycetota</taxon>
        <taxon>Actinomycetes</taxon>
        <taxon>Jiangellales</taxon>
        <taxon>Jiangellaceae</taxon>
        <taxon>Jiangella</taxon>
    </lineage>
</organism>
<gene>
    <name evidence="1" type="ORF">HD601_000736</name>
</gene>
<dbReference type="EMBL" id="JACHMM010000001">
    <property type="protein sequence ID" value="MBB5786161.1"/>
    <property type="molecule type" value="Genomic_DNA"/>
</dbReference>
<sequence>MTGAQHHLTGTLHVALPPAEAFVLFTPRGEIAWAPGWEPRFALPTDDDTAPGTAFETGAHGEHTIWVVLQRDPGRSISYARVTPGSRAGVVRVSLRPGGDGGSDVTVTYELTALTPEAAAELDRFADGYAAYLREWEQLIGALSR</sequence>
<dbReference type="InterPro" id="IPR023393">
    <property type="entry name" value="START-like_dom_sf"/>
</dbReference>
<evidence type="ECO:0008006" key="3">
    <source>
        <dbReference type="Google" id="ProtNLM"/>
    </source>
</evidence>
<protein>
    <recommendedName>
        <fullName evidence="3">SRPBCC family protein</fullName>
    </recommendedName>
</protein>
<evidence type="ECO:0000313" key="2">
    <source>
        <dbReference type="Proteomes" id="UP000542813"/>
    </source>
</evidence>
<dbReference type="Pfam" id="PF10604">
    <property type="entry name" value="Polyketide_cyc2"/>
    <property type="match status" value="1"/>
</dbReference>
<name>A0A7W9LJJ6_9ACTN</name>
<dbReference type="SUPFAM" id="SSF55961">
    <property type="entry name" value="Bet v1-like"/>
    <property type="match status" value="1"/>
</dbReference>
<accession>A0A7W9LJJ6</accession>
<dbReference type="InterPro" id="IPR019587">
    <property type="entry name" value="Polyketide_cyclase/dehydratase"/>
</dbReference>
<dbReference type="Proteomes" id="UP000542813">
    <property type="component" value="Unassembled WGS sequence"/>
</dbReference>
<proteinExistence type="predicted"/>
<reference evidence="1 2" key="1">
    <citation type="submission" date="2020-08" db="EMBL/GenBank/DDBJ databases">
        <title>Sequencing the genomes of 1000 actinobacteria strains.</title>
        <authorList>
            <person name="Klenk H.-P."/>
        </authorList>
    </citation>
    <scope>NUCLEOTIDE SEQUENCE [LARGE SCALE GENOMIC DNA]</scope>
    <source>
        <strain evidence="1 2">DSM 102122</strain>
    </source>
</reference>
<keyword evidence="2" id="KW-1185">Reference proteome</keyword>
<dbReference type="RefSeq" id="WP_184819439.1">
    <property type="nucleotide sequence ID" value="NZ_JACHMM010000001.1"/>
</dbReference>
<evidence type="ECO:0000313" key="1">
    <source>
        <dbReference type="EMBL" id="MBB5786161.1"/>
    </source>
</evidence>
<dbReference type="AlphaFoldDB" id="A0A7W9LJJ6"/>
<comment type="caution">
    <text evidence="1">The sequence shown here is derived from an EMBL/GenBank/DDBJ whole genome shotgun (WGS) entry which is preliminary data.</text>
</comment>
<dbReference type="Gene3D" id="3.30.530.20">
    <property type="match status" value="1"/>
</dbReference>